<protein>
    <submittedName>
        <fullName evidence="2">AlNc14C30G2797 protein</fullName>
    </submittedName>
</protein>
<name>F0W7J1_9STRA</name>
<sequence length="328" mass="37057">MEADDDLFSAIKARKRPAPRLPDGDYTLPSNPTAVEVPDTRQLELQSPLGSQASILTSSQTPAIASCTDDLKQLSTRPRPRRMADSSTSPNILSGSPSEGSFRLEGRWEPEQEDGLRSDVIAYSVKRTRVKELSRQFYDTIQSLESVNLKREEKSQKLAGSEAFEDWKVAQAPGFCACSTRWKTFQDEMESCFQQIEEMIELHREYFSAHAEDGLPLSKPTMEKRVVEHSMATFHKLKYLRSRYHELAIPMASKTTSDRRYDKDDFTGVFPGCQFTPIPRNDSAKDQNRRKAIDSEGKMEQTAYSVSLKSDTGMSPGNHLPYLVLTRA</sequence>
<reference evidence="2" key="2">
    <citation type="submission" date="2011-02" db="EMBL/GenBank/DDBJ databases">
        <authorList>
            <person name="MacLean D."/>
        </authorList>
    </citation>
    <scope>NUCLEOTIDE SEQUENCE</scope>
</reference>
<dbReference type="EMBL" id="FR824075">
    <property type="protein sequence ID" value="CCA17092.1"/>
    <property type="molecule type" value="Genomic_DNA"/>
</dbReference>
<dbReference type="HOGENOM" id="CLU_848406_0_0_1"/>
<feature type="region of interest" description="Disordered" evidence="1">
    <location>
        <begin position="1"/>
        <end position="109"/>
    </location>
</feature>
<organism evidence="2">
    <name type="scientific">Albugo laibachii Nc14</name>
    <dbReference type="NCBI Taxonomy" id="890382"/>
    <lineage>
        <taxon>Eukaryota</taxon>
        <taxon>Sar</taxon>
        <taxon>Stramenopiles</taxon>
        <taxon>Oomycota</taxon>
        <taxon>Peronosporomycetes</taxon>
        <taxon>Albuginales</taxon>
        <taxon>Albuginaceae</taxon>
        <taxon>Albugo</taxon>
    </lineage>
</organism>
<feature type="compositionally biased region" description="Polar residues" evidence="1">
    <location>
        <begin position="43"/>
        <end position="63"/>
    </location>
</feature>
<dbReference type="AlphaFoldDB" id="F0W7J1"/>
<evidence type="ECO:0000313" key="2">
    <source>
        <dbReference type="EMBL" id="CCA17092.1"/>
    </source>
</evidence>
<gene>
    <name evidence="2" type="primary">AlNc14C30G2797</name>
    <name evidence="2" type="ORF">ALNC14_032350</name>
</gene>
<proteinExistence type="predicted"/>
<accession>F0W7J1</accession>
<reference evidence="2" key="1">
    <citation type="journal article" date="2011" name="PLoS Biol.">
        <title>Gene gain and loss during evolution of obligate parasitism in the white rust pathogen of Arabidopsis thaliana.</title>
        <authorList>
            <person name="Kemen E."/>
            <person name="Gardiner A."/>
            <person name="Schultz-Larsen T."/>
            <person name="Kemen A.C."/>
            <person name="Balmuth A.L."/>
            <person name="Robert-Seilaniantz A."/>
            <person name="Bailey K."/>
            <person name="Holub E."/>
            <person name="Studholme D.J."/>
            <person name="Maclean D."/>
            <person name="Jones J.D."/>
        </authorList>
    </citation>
    <scope>NUCLEOTIDE SEQUENCE</scope>
</reference>
<feature type="compositionally biased region" description="Polar residues" evidence="1">
    <location>
        <begin position="85"/>
        <end position="99"/>
    </location>
</feature>
<feature type="compositionally biased region" description="Basic and acidic residues" evidence="1">
    <location>
        <begin position="282"/>
        <end position="298"/>
    </location>
</feature>
<feature type="region of interest" description="Disordered" evidence="1">
    <location>
        <begin position="277"/>
        <end position="298"/>
    </location>
</feature>
<evidence type="ECO:0000256" key="1">
    <source>
        <dbReference type="SAM" id="MobiDB-lite"/>
    </source>
</evidence>